<evidence type="ECO:0000259" key="7">
    <source>
        <dbReference type="Pfam" id="PF04884"/>
    </source>
</evidence>
<sequence>MSEQKPMKLRDKNATLVEYDQAGHLQCSYSNLDGAPISIRKPLAQKSLWEQLLDIFLPAGYPASVTDDYAAYQLYDSLQAFSSSIAGMLSSRAVLIGVGVGDSKAHPTTALLLSVFQESFGRIITILFAHRLGSALEPECKMYRLAADVFNDASMVLDCLSPAFPKPTRVVLFSIASMLRALCGVAAGSSKATLSAHFATKGNLGDVNAKDSSQETVISLLGMLAGSFVVSWISEPVPSFLLLLLLLSIHLCMNYAAVRAVKMHTLNRQRANLLFTNLLAYDKVLTPAQVSTHERIFERDGVLRWTNGQKIGYARIGVSLKALVDRAAVSPGNVSTNTTTAPQKSKQSLDMAHLAQVYTAEPYILWAARTGPRVHVDIVLKQGCSTTDQIKAWLQAVVIAKYVHERITNVGPSMGGDDIHLVSTSLAQTNKVFDEFCRRLQAVGWDLDNAALETTCGPRIAVLDKSD</sequence>
<evidence type="ECO:0000313" key="10">
    <source>
        <dbReference type="Proteomes" id="UP000799302"/>
    </source>
</evidence>
<gene>
    <name evidence="9" type="ORF">BT63DRAFT_428610</name>
</gene>
<dbReference type="PANTHER" id="PTHR12770:SF31">
    <property type="entry name" value="RUS FAMILY MEMBER 1"/>
    <property type="match status" value="1"/>
</dbReference>
<dbReference type="GO" id="GO:0016020">
    <property type="term" value="C:membrane"/>
    <property type="evidence" value="ECO:0007669"/>
    <property type="project" value="UniProtKB-SubCell"/>
</dbReference>
<dbReference type="OrthoDB" id="364779at2759"/>
<feature type="domain" description="Root UVB sensitive protein C-terminal" evidence="8">
    <location>
        <begin position="350"/>
        <end position="453"/>
    </location>
</feature>
<dbReference type="PANTHER" id="PTHR12770">
    <property type="entry name" value="RUS1 FAMILY PROTEIN C16ORF58"/>
    <property type="match status" value="1"/>
</dbReference>
<dbReference type="InterPro" id="IPR054549">
    <property type="entry name" value="UVB_sens_RUS_dom"/>
</dbReference>
<evidence type="ECO:0000256" key="4">
    <source>
        <dbReference type="ARBA" id="ARBA00022989"/>
    </source>
</evidence>
<dbReference type="Pfam" id="PF04884">
    <property type="entry name" value="UVB_sens_prot"/>
    <property type="match status" value="1"/>
</dbReference>
<evidence type="ECO:0000313" key="9">
    <source>
        <dbReference type="EMBL" id="KAF2665655.1"/>
    </source>
</evidence>
<evidence type="ECO:0000256" key="6">
    <source>
        <dbReference type="SAM" id="Phobius"/>
    </source>
</evidence>
<evidence type="ECO:0000256" key="3">
    <source>
        <dbReference type="ARBA" id="ARBA00022692"/>
    </source>
</evidence>
<keyword evidence="10" id="KW-1185">Reference proteome</keyword>
<name>A0A6A6U029_9PEZI</name>
<feature type="transmembrane region" description="Helical" evidence="6">
    <location>
        <begin position="217"/>
        <end position="234"/>
    </location>
</feature>
<dbReference type="InterPro" id="IPR006968">
    <property type="entry name" value="RUS_fam"/>
</dbReference>
<evidence type="ECO:0000256" key="2">
    <source>
        <dbReference type="ARBA" id="ARBA00007558"/>
    </source>
</evidence>
<dbReference type="Pfam" id="PF24160">
    <property type="entry name" value="UVB_sens_C"/>
    <property type="match status" value="1"/>
</dbReference>
<feature type="domain" description="Protein root UVB sensitive/RUS" evidence="7">
    <location>
        <begin position="45"/>
        <end position="280"/>
    </location>
</feature>
<feature type="transmembrane region" description="Helical" evidence="6">
    <location>
        <begin position="240"/>
        <end position="258"/>
    </location>
</feature>
<accession>A0A6A6U029</accession>
<dbReference type="Proteomes" id="UP000799302">
    <property type="component" value="Unassembled WGS sequence"/>
</dbReference>
<comment type="similarity">
    <text evidence="2">Belongs to the RUS1 family.</text>
</comment>
<dbReference type="AlphaFoldDB" id="A0A6A6U029"/>
<organism evidence="9 10">
    <name type="scientific">Microthyrium microscopicum</name>
    <dbReference type="NCBI Taxonomy" id="703497"/>
    <lineage>
        <taxon>Eukaryota</taxon>
        <taxon>Fungi</taxon>
        <taxon>Dikarya</taxon>
        <taxon>Ascomycota</taxon>
        <taxon>Pezizomycotina</taxon>
        <taxon>Dothideomycetes</taxon>
        <taxon>Dothideomycetes incertae sedis</taxon>
        <taxon>Microthyriales</taxon>
        <taxon>Microthyriaceae</taxon>
        <taxon>Microthyrium</taxon>
    </lineage>
</organism>
<protein>
    <submittedName>
        <fullName evidence="9">DUF647-domain-containing protein</fullName>
    </submittedName>
</protein>
<evidence type="ECO:0000256" key="1">
    <source>
        <dbReference type="ARBA" id="ARBA00004370"/>
    </source>
</evidence>
<reference evidence="9" key="1">
    <citation type="journal article" date="2020" name="Stud. Mycol.">
        <title>101 Dothideomycetes genomes: a test case for predicting lifestyles and emergence of pathogens.</title>
        <authorList>
            <person name="Haridas S."/>
            <person name="Albert R."/>
            <person name="Binder M."/>
            <person name="Bloem J."/>
            <person name="Labutti K."/>
            <person name="Salamov A."/>
            <person name="Andreopoulos B."/>
            <person name="Baker S."/>
            <person name="Barry K."/>
            <person name="Bills G."/>
            <person name="Bluhm B."/>
            <person name="Cannon C."/>
            <person name="Castanera R."/>
            <person name="Culley D."/>
            <person name="Daum C."/>
            <person name="Ezra D."/>
            <person name="Gonzalez J."/>
            <person name="Henrissat B."/>
            <person name="Kuo A."/>
            <person name="Liang C."/>
            <person name="Lipzen A."/>
            <person name="Lutzoni F."/>
            <person name="Magnuson J."/>
            <person name="Mondo S."/>
            <person name="Nolan M."/>
            <person name="Ohm R."/>
            <person name="Pangilinan J."/>
            <person name="Park H.-J."/>
            <person name="Ramirez L."/>
            <person name="Alfaro M."/>
            <person name="Sun H."/>
            <person name="Tritt A."/>
            <person name="Yoshinaga Y."/>
            <person name="Zwiers L.-H."/>
            <person name="Turgeon B."/>
            <person name="Goodwin S."/>
            <person name="Spatafora J."/>
            <person name="Crous P."/>
            <person name="Grigoriev I."/>
        </authorList>
    </citation>
    <scope>NUCLEOTIDE SEQUENCE</scope>
    <source>
        <strain evidence="9">CBS 115976</strain>
    </source>
</reference>
<keyword evidence="5 6" id="KW-0472">Membrane</keyword>
<keyword evidence="4 6" id="KW-1133">Transmembrane helix</keyword>
<keyword evidence="3 6" id="KW-0812">Transmembrane</keyword>
<dbReference type="InterPro" id="IPR055412">
    <property type="entry name" value="UVB_sens_C"/>
</dbReference>
<evidence type="ECO:0000259" key="8">
    <source>
        <dbReference type="Pfam" id="PF24160"/>
    </source>
</evidence>
<proteinExistence type="inferred from homology"/>
<evidence type="ECO:0000256" key="5">
    <source>
        <dbReference type="ARBA" id="ARBA00023136"/>
    </source>
</evidence>
<comment type="subcellular location">
    <subcellularLocation>
        <location evidence="1">Membrane</location>
    </subcellularLocation>
</comment>
<dbReference type="EMBL" id="MU004240">
    <property type="protein sequence ID" value="KAF2665655.1"/>
    <property type="molecule type" value="Genomic_DNA"/>
</dbReference>